<dbReference type="Gene3D" id="3.40.50.720">
    <property type="entry name" value="NAD(P)-binding Rossmann-like Domain"/>
    <property type="match status" value="1"/>
</dbReference>
<gene>
    <name evidence="7" type="primary">ldh</name>
    <name evidence="10" type="ORF">NX779_00380</name>
</gene>
<evidence type="ECO:0000259" key="8">
    <source>
        <dbReference type="Pfam" id="PF00056"/>
    </source>
</evidence>
<comment type="caution">
    <text evidence="7">Lacks conserved residue(s) required for the propagation of feature annotation.</text>
</comment>
<evidence type="ECO:0000256" key="7">
    <source>
        <dbReference type="HAMAP-Rule" id="MF_00488"/>
    </source>
</evidence>
<dbReference type="PROSITE" id="PS00064">
    <property type="entry name" value="L_LDH"/>
    <property type="match status" value="1"/>
</dbReference>
<accession>A0ABY5TWP5</accession>
<keyword evidence="7" id="KW-0597">Phosphoprotein</keyword>
<feature type="binding site" evidence="7">
    <location>
        <position position="86"/>
    </location>
    <ligand>
        <name>substrate</name>
    </ligand>
</feature>
<dbReference type="InterPro" id="IPR001236">
    <property type="entry name" value="Lactate/malate_DH_N"/>
</dbReference>
<keyword evidence="5 7" id="KW-0520">NAD</keyword>
<feature type="domain" description="Lactate/malate dehydrogenase N-terminal" evidence="8">
    <location>
        <begin position="7"/>
        <end position="146"/>
    </location>
</feature>
<comment type="subunit">
    <text evidence="7">Homotetramer.</text>
</comment>
<dbReference type="CDD" id="cd05291">
    <property type="entry name" value="HicDH_like"/>
    <property type="match status" value="1"/>
</dbReference>
<dbReference type="RefSeq" id="WP_259430261.1">
    <property type="nucleotide sequence ID" value="NZ_CP103424.1"/>
</dbReference>
<comment type="pathway">
    <text evidence="1 7">Fermentation; pyruvate fermentation to lactate; (S)-lactate from pyruvate: step 1/1.</text>
</comment>
<keyword evidence="4 7" id="KW-0560">Oxidoreductase</keyword>
<dbReference type="Pfam" id="PF02866">
    <property type="entry name" value="Ldh_1_C"/>
    <property type="match status" value="1"/>
</dbReference>
<evidence type="ECO:0000256" key="4">
    <source>
        <dbReference type="ARBA" id="ARBA00023002"/>
    </source>
</evidence>
<dbReference type="SUPFAM" id="SSF51735">
    <property type="entry name" value="NAD(P)-binding Rossmann-fold domains"/>
    <property type="match status" value="1"/>
</dbReference>
<evidence type="ECO:0000256" key="5">
    <source>
        <dbReference type="ARBA" id="ARBA00023027"/>
    </source>
</evidence>
<organism evidence="10 11">
    <name type="scientific">Mycoplasma cottewii</name>
    <dbReference type="NCBI Taxonomy" id="51364"/>
    <lineage>
        <taxon>Bacteria</taxon>
        <taxon>Bacillati</taxon>
        <taxon>Mycoplasmatota</taxon>
        <taxon>Mollicutes</taxon>
        <taxon>Mycoplasmataceae</taxon>
        <taxon>Mycoplasma</taxon>
    </lineage>
</organism>
<dbReference type="NCBIfam" id="NF000824">
    <property type="entry name" value="PRK00066.1"/>
    <property type="match status" value="1"/>
</dbReference>
<dbReference type="PRINTS" id="PR00086">
    <property type="entry name" value="LLDHDRGNASE"/>
</dbReference>
<evidence type="ECO:0000256" key="2">
    <source>
        <dbReference type="ARBA" id="ARBA00006054"/>
    </source>
</evidence>
<dbReference type="EC" id="1.1.1.27" evidence="3 7"/>
<dbReference type="InterPro" id="IPR001557">
    <property type="entry name" value="L-lactate/malate_DH"/>
</dbReference>
<keyword evidence="7" id="KW-0963">Cytoplasm</keyword>
<dbReference type="InterPro" id="IPR022383">
    <property type="entry name" value="Lactate/malate_DH_C"/>
</dbReference>
<dbReference type="Pfam" id="PF00056">
    <property type="entry name" value="Ldh_1_N"/>
    <property type="match status" value="1"/>
</dbReference>
<dbReference type="PIRSF" id="PIRSF000102">
    <property type="entry name" value="Lac_mal_DH"/>
    <property type="match status" value="1"/>
</dbReference>
<evidence type="ECO:0000259" key="9">
    <source>
        <dbReference type="Pfam" id="PF02866"/>
    </source>
</evidence>
<feature type="domain" description="Lactate/malate dehydrogenase C-terminal" evidence="9">
    <location>
        <begin position="149"/>
        <end position="315"/>
    </location>
</feature>
<comment type="function">
    <text evidence="7">Catalyzes the conversion of lactate to pyruvate.</text>
</comment>
<feature type="binding site" evidence="7">
    <location>
        <position position="105"/>
    </location>
    <ligand>
        <name>NAD(+)</name>
        <dbReference type="ChEBI" id="CHEBI:57540"/>
    </ligand>
</feature>
<dbReference type="GO" id="GO:0004459">
    <property type="term" value="F:L-lactate dehydrogenase (NAD+) activity"/>
    <property type="evidence" value="ECO:0007669"/>
    <property type="project" value="UniProtKB-EC"/>
</dbReference>
<dbReference type="PANTHER" id="PTHR43128:SF16">
    <property type="entry name" value="L-LACTATE DEHYDROGENASE"/>
    <property type="match status" value="1"/>
</dbReference>
<comment type="subcellular location">
    <subcellularLocation>
        <location evidence="7">Cytoplasm</location>
    </subcellularLocation>
</comment>
<dbReference type="HAMAP" id="MF_00488">
    <property type="entry name" value="Lactate_dehydrog"/>
    <property type="match status" value="1"/>
</dbReference>
<sequence length="319" mass="34698">MKETSKKVVLVGAGAVGCSFLYAAINQGLAQHYVLIDAFKDTAEGNALDLLDALVVMPNSFSSIKAGNFEDCKDADLIVITAGRPQKPDETRLYMVEGNAKIMKSIANEIKKSGFNGITIVASNPVDIATHVYQKVTGFDPHKVIGSGTTLDSARLKRLLGEKLNVNPSSIDAYLLGEHGDSSVAIWSKANICDKPISDYIKTNKISQKELEEIEKEAIMMAYKIIHLKHATFYGIGACLARIATAVLKDEKVCLAVGAQLNGEYKNSGLYTGVPAIVGANGWEKIIQWDINKKEQARFDSSCETLRKTIDSIKNIIDK</sequence>
<reference evidence="10" key="1">
    <citation type="submission" date="2022-08" db="EMBL/GenBank/DDBJ databases">
        <title>Complete genome sequence of Mycoplasma cottewii type strain VIS.</title>
        <authorList>
            <person name="Spergser J."/>
        </authorList>
    </citation>
    <scope>NUCLEOTIDE SEQUENCE</scope>
    <source>
        <strain evidence="10">VIS</strain>
    </source>
</reference>
<feature type="binding site" evidence="7">
    <location>
        <position position="16"/>
    </location>
    <ligand>
        <name>NAD(+)</name>
        <dbReference type="ChEBI" id="CHEBI:57540"/>
    </ligand>
</feature>
<feature type="modified residue" description="Phosphotyrosine" evidence="7">
    <location>
        <position position="223"/>
    </location>
</feature>
<feature type="binding site" evidence="7">
    <location>
        <begin position="122"/>
        <end position="124"/>
    </location>
    <ligand>
        <name>NAD(+)</name>
        <dbReference type="ChEBI" id="CHEBI:57540"/>
    </ligand>
</feature>
<evidence type="ECO:0000313" key="11">
    <source>
        <dbReference type="Proteomes" id="UP001059819"/>
    </source>
</evidence>
<feature type="binding site" evidence="7">
    <location>
        <position position="37"/>
    </location>
    <ligand>
        <name>NAD(+)</name>
        <dbReference type="ChEBI" id="CHEBI:57540"/>
    </ligand>
</feature>
<dbReference type="Gene3D" id="3.90.110.10">
    <property type="entry name" value="Lactate dehydrogenase/glycoside hydrolase, family 4, C-terminal"/>
    <property type="match status" value="1"/>
</dbReference>
<feature type="binding site" evidence="7">
    <location>
        <position position="92"/>
    </location>
    <ligand>
        <name>substrate</name>
    </ligand>
</feature>
<dbReference type="PROSITE" id="PS51257">
    <property type="entry name" value="PROKAR_LIPOPROTEIN"/>
    <property type="match status" value="1"/>
</dbReference>
<dbReference type="SUPFAM" id="SSF56327">
    <property type="entry name" value="LDH C-terminal domain-like"/>
    <property type="match status" value="1"/>
</dbReference>
<dbReference type="InterPro" id="IPR036291">
    <property type="entry name" value="NAD(P)-bd_dom_sf"/>
</dbReference>
<dbReference type="InterPro" id="IPR011304">
    <property type="entry name" value="L-lactate_DH"/>
</dbReference>
<evidence type="ECO:0000313" key="10">
    <source>
        <dbReference type="EMBL" id="UWD35103.1"/>
    </source>
</evidence>
<dbReference type="InterPro" id="IPR015955">
    <property type="entry name" value="Lactate_DH/Glyco_Ohase_4_C"/>
</dbReference>
<feature type="binding site" evidence="7">
    <location>
        <position position="147"/>
    </location>
    <ligand>
        <name>NAD(+)</name>
        <dbReference type="ChEBI" id="CHEBI:57540"/>
    </ligand>
</feature>
<dbReference type="NCBIfam" id="TIGR01771">
    <property type="entry name" value="L-LDH-NAD"/>
    <property type="match status" value="1"/>
</dbReference>
<feature type="binding site" evidence="7">
    <location>
        <position position="232"/>
    </location>
    <ligand>
        <name>substrate</name>
    </ligand>
</feature>
<comment type="similarity">
    <text evidence="2 7">Belongs to the LDH/MDH superfamily. LDH family.</text>
</comment>
<protein>
    <recommendedName>
        <fullName evidence="3 7">L-lactate dehydrogenase</fullName>
        <shortName evidence="7">L-LDH</shortName>
        <ecNumber evidence="3 7">1.1.1.27</ecNumber>
    </recommendedName>
</protein>
<feature type="binding site" evidence="7">
    <location>
        <begin position="124"/>
        <end position="127"/>
    </location>
    <ligand>
        <name>substrate</name>
    </ligand>
</feature>
<feature type="binding site" evidence="7">
    <location>
        <begin position="152"/>
        <end position="155"/>
    </location>
    <ligand>
        <name>substrate</name>
    </ligand>
</feature>
<dbReference type="Proteomes" id="UP001059819">
    <property type="component" value="Chromosome"/>
</dbReference>
<evidence type="ECO:0000256" key="3">
    <source>
        <dbReference type="ARBA" id="ARBA00012967"/>
    </source>
</evidence>
<dbReference type="PANTHER" id="PTHR43128">
    <property type="entry name" value="L-2-HYDROXYCARBOXYLATE DEHYDROGENASE (NAD(P)(+))"/>
    <property type="match status" value="1"/>
</dbReference>
<feature type="active site" description="Proton acceptor" evidence="7">
    <location>
        <position position="179"/>
    </location>
</feature>
<comment type="catalytic activity">
    <reaction evidence="6 7">
        <text>(S)-lactate + NAD(+) = pyruvate + NADH + H(+)</text>
        <dbReference type="Rhea" id="RHEA:23444"/>
        <dbReference type="ChEBI" id="CHEBI:15361"/>
        <dbReference type="ChEBI" id="CHEBI:15378"/>
        <dbReference type="ChEBI" id="CHEBI:16651"/>
        <dbReference type="ChEBI" id="CHEBI:57540"/>
        <dbReference type="ChEBI" id="CHEBI:57945"/>
        <dbReference type="EC" id="1.1.1.27"/>
    </reaction>
</comment>
<dbReference type="EMBL" id="CP103424">
    <property type="protein sequence ID" value="UWD35103.1"/>
    <property type="molecule type" value="Genomic_DNA"/>
</dbReference>
<dbReference type="InterPro" id="IPR018177">
    <property type="entry name" value="L-lactate_DH_AS"/>
</dbReference>
<evidence type="ECO:0000256" key="1">
    <source>
        <dbReference type="ARBA" id="ARBA00004843"/>
    </source>
</evidence>
<keyword evidence="11" id="KW-1185">Reference proteome</keyword>
<evidence type="ECO:0000256" key="6">
    <source>
        <dbReference type="ARBA" id="ARBA00049258"/>
    </source>
</evidence>
<proteinExistence type="inferred from homology"/>
<name>A0ABY5TWP5_9MOLU</name>